<dbReference type="GO" id="GO:0009073">
    <property type="term" value="P:aromatic amino acid family biosynthetic process"/>
    <property type="evidence" value="ECO:0007669"/>
    <property type="project" value="UniProtKB-KW"/>
</dbReference>
<feature type="compositionally biased region" description="Basic residues" evidence="12">
    <location>
        <begin position="206"/>
        <end position="222"/>
    </location>
</feature>
<dbReference type="GO" id="GO:0000287">
    <property type="term" value="F:magnesium ion binding"/>
    <property type="evidence" value="ECO:0007669"/>
    <property type="project" value="UniProtKB-UniRule"/>
</dbReference>
<keyword evidence="8 11" id="KW-0067">ATP-binding</keyword>
<protein>
    <recommendedName>
        <fullName evidence="3 11">Shikimate kinase</fullName>
        <shortName evidence="11">SK</shortName>
        <ecNumber evidence="3 11">2.7.1.71</ecNumber>
    </recommendedName>
</protein>
<dbReference type="SUPFAM" id="SSF52540">
    <property type="entry name" value="P-loop containing nucleoside triphosphate hydrolases"/>
    <property type="match status" value="1"/>
</dbReference>
<dbReference type="InterPro" id="IPR027417">
    <property type="entry name" value="P-loop_NTPase"/>
</dbReference>
<feature type="compositionally biased region" description="Low complexity" evidence="12">
    <location>
        <begin position="314"/>
        <end position="335"/>
    </location>
</feature>
<keyword evidence="7 11" id="KW-0418">Kinase</keyword>
<dbReference type="InterPro" id="IPR000623">
    <property type="entry name" value="Shikimate_kinase/TSH1"/>
</dbReference>
<evidence type="ECO:0000256" key="11">
    <source>
        <dbReference type="HAMAP-Rule" id="MF_00109"/>
    </source>
</evidence>
<sequence length="506" mass="52795">MIVQTDPRAPRVVLVGPPGAGKSTIGRKLAKELGVDLYDTDAGIERETGRTIPEIFAADGEPEFRRIEERVVRRAILAERGVVSLGGGAVLSKDTRALLRNRTVVYLEISVAEGLRRTGASNQRPLLNGDDPGAKYRELMRKRRPLYREVATVRVRTDGRSPGRVVRMILDKLGMEPAAPSADPEPEATATGRAGQTPEGQGSSRSRARRRARARAAARRAAAKQTGVAATEHSAVGEDSDATEKTSAARKEIHSGATKLSDTTAHVDAATKRSHAGDSGAAADSTAAEREADRSAEDAAREGLSATGDCGAQAGSAVRTSGASSAGSTTEGAASGRRRRPRRRRPSARTSSGEPSRTESTAPAAEPQARSWLPRLIASGARPEGTGATPTTGRVRRPRACRPAGAPNPTGSEASAVPVAGQADSSTTAPKSAETPTTPASGENQSARTRTARRAGSGAPADPAARTAAAESATKTSSSGRARRARARRARARTLEQSARTESEQQ</sequence>
<feature type="binding site" evidence="11">
    <location>
        <begin position="19"/>
        <end position="24"/>
    </location>
    <ligand>
        <name>ATP</name>
        <dbReference type="ChEBI" id="CHEBI:30616"/>
    </ligand>
</feature>
<dbReference type="OrthoDB" id="9800332at2"/>
<comment type="function">
    <text evidence="11">Catalyzes the specific phosphorylation of the 3-hydroxyl group of shikimic acid using ATP as a cosubstrate.</text>
</comment>
<dbReference type="EMBL" id="OBEG01000008">
    <property type="protein sequence ID" value="SNY89215.1"/>
    <property type="molecule type" value="Genomic_DNA"/>
</dbReference>
<dbReference type="Gene3D" id="3.40.50.300">
    <property type="entry name" value="P-loop containing nucleotide triphosphate hydrolases"/>
    <property type="match status" value="1"/>
</dbReference>
<dbReference type="GO" id="GO:0008652">
    <property type="term" value="P:amino acid biosynthetic process"/>
    <property type="evidence" value="ECO:0007669"/>
    <property type="project" value="UniProtKB-KW"/>
</dbReference>
<evidence type="ECO:0000256" key="10">
    <source>
        <dbReference type="ARBA" id="ARBA00048567"/>
    </source>
</evidence>
<feature type="compositionally biased region" description="Basic residues" evidence="12">
    <location>
        <begin position="336"/>
        <end position="347"/>
    </location>
</feature>
<evidence type="ECO:0000256" key="12">
    <source>
        <dbReference type="SAM" id="MobiDB-lite"/>
    </source>
</evidence>
<keyword evidence="4 11" id="KW-0028">Amino-acid biosynthesis</keyword>
<dbReference type="UniPathway" id="UPA00053">
    <property type="reaction ID" value="UER00088"/>
</dbReference>
<dbReference type="GO" id="GO:0005829">
    <property type="term" value="C:cytosol"/>
    <property type="evidence" value="ECO:0007669"/>
    <property type="project" value="TreeGrafter"/>
</dbReference>
<feature type="compositionally biased region" description="Polar residues" evidence="12">
    <location>
        <begin position="423"/>
        <end position="445"/>
    </location>
</feature>
<evidence type="ECO:0000256" key="4">
    <source>
        <dbReference type="ARBA" id="ARBA00022605"/>
    </source>
</evidence>
<dbReference type="Pfam" id="PF01202">
    <property type="entry name" value="SKI"/>
    <property type="match status" value="1"/>
</dbReference>
<dbReference type="EC" id="2.7.1.71" evidence="3 11"/>
<evidence type="ECO:0000256" key="1">
    <source>
        <dbReference type="ARBA" id="ARBA00004842"/>
    </source>
</evidence>
<evidence type="ECO:0000313" key="14">
    <source>
        <dbReference type="Proteomes" id="UP000219565"/>
    </source>
</evidence>
<reference evidence="13 14" key="1">
    <citation type="submission" date="2017-09" db="EMBL/GenBank/DDBJ databases">
        <authorList>
            <person name="Ehlers B."/>
            <person name="Leendertz F.H."/>
        </authorList>
    </citation>
    <scope>NUCLEOTIDE SEQUENCE [LARGE SCALE GENOMIC DNA]</scope>
    <source>
        <strain evidence="13 14">DSM 45537</strain>
    </source>
</reference>
<feature type="region of interest" description="Disordered" evidence="12">
    <location>
        <begin position="175"/>
        <end position="506"/>
    </location>
</feature>
<feature type="binding site" evidence="11">
    <location>
        <position position="143"/>
    </location>
    <ligand>
        <name>substrate</name>
    </ligand>
</feature>
<feature type="binding site" evidence="11">
    <location>
        <position position="23"/>
    </location>
    <ligand>
        <name>Mg(2+)</name>
        <dbReference type="ChEBI" id="CHEBI:18420"/>
    </ligand>
</feature>
<feature type="compositionally biased region" description="Low complexity" evidence="12">
    <location>
        <begin position="277"/>
        <end position="286"/>
    </location>
</feature>
<keyword evidence="11" id="KW-0963">Cytoplasm</keyword>
<evidence type="ECO:0000256" key="5">
    <source>
        <dbReference type="ARBA" id="ARBA00022679"/>
    </source>
</evidence>
<proteinExistence type="inferred from homology"/>
<feature type="compositionally biased region" description="Basic residues" evidence="12">
    <location>
        <begin position="481"/>
        <end position="492"/>
    </location>
</feature>
<feature type="binding site" evidence="11">
    <location>
        <position position="65"/>
    </location>
    <ligand>
        <name>substrate</name>
    </ligand>
</feature>
<dbReference type="PANTHER" id="PTHR21087:SF16">
    <property type="entry name" value="SHIKIMATE KINASE 1, CHLOROPLASTIC"/>
    <property type="match status" value="1"/>
</dbReference>
<evidence type="ECO:0000256" key="8">
    <source>
        <dbReference type="ARBA" id="ARBA00022840"/>
    </source>
</evidence>
<keyword evidence="6 11" id="KW-0547">Nucleotide-binding</keyword>
<dbReference type="GO" id="GO:0004765">
    <property type="term" value="F:shikimate kinase activity"/>
    <property type="evidence" value="ECO:0007669"/>
    <property type="project" value="UniProtKB-UniRule"/>
</dbReference>
<evidence type="ECO:0000256" key="9">
    <source>
        <dbReference type="ARBA" id="ARBA00023141"/>
    </source>
</evidence>
<dbReference type="GO" id="GO:0009423">
    <property type="term" value="P:chorismate biosynthetic process"/>
    <property type="evidence" value="ECO:0007669"/>
    <property type="project" value="UniProtKB-UniRule"/>
</dbReference>
<keyword evidence="11" id="KW-0460">Magnesium</keyword>
<feature type="compositionally biased region" description="Basic and acidic residues" evidence="12">
    <location>
        <begin position="242"/>
        <end position="254"/>
    </location>
</feature>
<comment type="subcellular location">
    <subcellularLocation>
        <location evidence="11">Cytoplasm</location>
    </subcellularLocation>
</comment>
<comment type="similarity">
    <text evidence="2 11">Belongs to the shikimate kinase family.</text>
</comment>
<evidence type="ECO:0000256" key="6">
    <source>
        <dbReference type="ARBA" id="ARBA00022741"/>
    </source>
</evidence>
<dbReference type="PANTHER" id="PTHR21087">
    <property type="entry name" value="SHIKIMATE KINASE"/>
    <property type="match status" value="1"/>
</dbReference>
<feature type="binding site" evidence="11">
    <location>
        <position position="160"/>
    </location>
    <ligand>
        <name>ATP</name>
        <dbReference type="ChEBI" id="CHEBI:30616"/>
    </ligand>
</feature>
<feature type="compositionally biased region" description="Basic and acidic residues" evidence="12">
    <location>
        <begin position="287"/>
        <end position="301"/>
    </location>
</feature>
<feature type="binding site" evidence="11">
    <location>
        <position position="124"/>
    </location>
    <ligand>
        <name>ATP</name>
        <dbReference type="ChEBI" id="CHEBI:30616"/>
    </ligand>
</feature>
<dbReference type="Proteomes" id="UP000219565">
    <property type="component" value="Unassembled WGS sequence"/>
</dbReference>
<feature type="binding site" evidence="11">
    <location>
        <position position="41"/>
    </location>
    <ligand>
        <name>substrate</name>
    </ligand>
</feature>
<dbReference type="PROSITE" id="PS01128">
    <property type="entry name" value="SHIKIMATE_KINASE"/>
    <property type="match status" value="1"/>
</dbReference>
<evidence type="ECO:0000256" key="2">
    <source>
        <dbReference type="ARBA" id="ARBA00006997"/>
    </source>
</evidence>
<dbReference type="InterPro" id="IPR031322">
    <property type="entry name" value="Shikimate/glucono_kinase"/>
</dbReference>
<evidence type="ECO:0000313" key="13">
    <source>
        <dbReference type="EMBL" id="SNY89215.1"/>
    </source>
</evidence>
<dbReference type="InterPro" id="IPR023000">
    <property type="entry name" value="Shikimate_kinase_CS"/>
</dbReference>
<evidence type="ECO:0000256" key="7">
    <source>
        <dbReference type="ARBA" id="ARBA00022777"/>
    </source>
</evidence>
<keyword evidence="9 11" id="KW-0057">Aromatic amino acid biosynthesis</keyword>
<feature type="compositionally biased region" description="Polar residues" evidence="12">
    <location>
        <begin position="350"/>
        <end position="361"/>
    </location>
</feature>
<keyword evidence="14" id="KW-1185">Reference proteome</keyword>
<dbReference type="CDD" id="cd00464">
    <property type="entry name" value="SK"/>
    <property type="match status" value="1"/>
</dbReference>
<dbReference type="GO" id="GO:0005524">
    <property type="term" value="F:ATP binding"/>
    <property type="evidence" value="ECO:0007669"/>
    <property type="project" value="UniProtKB-UniRule"/>
</dbReference>
<evidence type="ECO:0000256" key="3">
    <source>
        <dbReference type="ARBA" id="ARBA00012154"/>
    </source>
</evidence>
<dbReference type="AlphaFoldDB" id="A0A285LWH9"/>
<feature type="compositionally biased region" description="Low complexity" evidence="12">
    <location>
        <begin position="446"/>
        <end position="479"/>
    </location>
</feature>
<comment type="catalytic activity">
    <reaction evidence="10 11">
        <text>shikimate + ATP = 3-phosphoshikimate + ADP + H(+)</text>
        <dbReference type="Rhea" id="RHEA:13121"/>
        <dbReference type="ChEBI" id="CHEBI:15378"/>
        <dbReference type="ChEBI" id="CHEBI:30616"/>
        <dbReference type="ChEBI" id="CHEBI:36208"/>
        <dbReference type="ChEBI" id="CHEBI:145989"/>
        <dbReference type="ChEBI" id="CHEBI:456216"/>
        <dbReference type="EC" id="2.7.1.71"/>
    </reaction>
</comment>
<keyword evidence="5 11" id="KW-0808">Transferase</keyword>
<keyword evidence="11" id="KW-0479">Metal-binding</keyword>
<feature type="binding site" evidence="11">
    <location>
        <position position="87"/>
    </location>
    <ligand>
        <name>substrate</name>
    </ligand>
</feature>
<comment type="subunit">
    <text evidence="11">Monomer.</text>
</comment>
<accession>A0A285LWH9</accession>
<dbReference type="HAMAP" id="MF_00109">
    <property type="entry name" value="Shikimate_kinase"/>
    <property type="match status" value="1"/>
</dbReference>
<dbReference type="PRINTS" id="PR01100">
    <property type="entry name" value="SHIKIMTKNASE"/>
</dbReference>
<gene>
    <name evidence="11" type="primary">aroK</name>
    <name evidence="13" type="ORF">SAMN04244553_6222</name>
</gene>
<comment type="cofactor">
    <cofactor evidence="11">
        <name>Mg(2+)</name>
        <dbReference type="ChEBI" id="CHEBI:18420"/>
    </cofactor>
    <text evidence="11">Binds 1 Mg(2+) ion per subunit.</text>
</comment>
<name>A0A285LWH9_9NOCA</name>
<organism evidence="13 14">
    <name type="scientific">Nocardia amikacinitolerans</name>
    <dbReference type="NCBI Taxonomy" id="756689"/>
    <lineage>
        <taxon>Bacteria</taxon>
        <taxon>Bacillati</taxon>
        <taxon>Actinomycetota</taxon>
        <taxon>Actinomycetes</taxon>
        <taxon>Mycobacteriales</taxon>
        <taxon>Nocardiaceae</taxon>
        <taxon>Nocardia</taxon>
    </lineage>
</organism>
<comment type="pathway">
    <text evidence="1 11">Metabolic intermediate biosynthesis; chorismate biosynthesis; chorismate from D-erythrose 4-phosphate and phosphoenolpyruvate: step 5/7.</text>
</comment>